<gene>
    <name evidence="1" type="ORF">KDAU_37440</name>
</gene>
<organism evidence="1 2">
    <name type="scientific">Dictyobacter aurantiacus</name>
    <dbReference type="NCBI Taxonomy" id="1936993"/>
    <lineage>
        <taxon>Bacteria</taxon>
        <taxon>Bacillati</taxon>
        <taxon>Chloroflexota</taxon>
        <taxon>Ktedonobacteria</taxon>
        <taxon>Ktedonobacterales</taxon>
        <taxon>Dictyobacteraceae</taxon>
        <taxon>Dictyobacter</taxon>
    </lineage>
</organism>
<dbReference type="Proteomes" id="UP000287224">
    <property type="component" value="Unassembled WGS sequence"/>
</dbReference>
<dbReference type="AlphaFoldDB" id="A0A401ZHP7"/>
<evidence type="ECO:0000313" key="1">
    <source>
        <dbReference type="EMBL" id="GCE06415.1"/>
    </source>
</evidence>
<dbReference type="RefSeq" id="WP_126597360.1">
    <property type="nucleotide sequence ID" value="NZ_BIFQ01000001.1"/>
</dbReference>
<keyword evidence="2" id="KW-1185">Reference proteome</keyword>
<sequence>MLPIHDNSSSVSREQVTEAYLKVIGLIDERVAPYLGRATTRVLVQGAARRIQDNYPFLCCLVHRPYTDIIPSVFHEQLGGITAYELIEGLNALLDECFAGLRELTGDLIVPPLHDEVTHQLRQLQ</sequence>
<accession>A0A401ZHP7</accession>
<comment type="caution">
    <text evidence="1">The sequence shown here is derived from an EMBL/GenBank/DDBJ whole genome shotgun (WGS) entry which is preliminary data.</text>
</comment>
<protein>
    <submittedName>
        <fullName evidence="1">Uncharacterized protein</fullName>
    </submittedName>
</protein>
<dbReference type="OrthoDB" id="160419at2"/>
<dbReference type="EMBL" id="BIFQ01000001">
    <property type="protein sequence ID" value="GCE06415.1"/>
    <property type="molecule type" value="Genomic_DNA"/>
</dbReference>
<reference evidence="2" key="1">
    <citation type="submission" date="2018-12" db="EMBL/GenBank/DDBJ databases">
        <title>Tengunoibacter tsumagoiensis gen. nov., sp. nov., Dictyobacter kobayashii sp. nov., D. alpinus sp. nov., and D. joshuensis sp. nov. and description of Dictyobacteraceae fam. nov. within the order Ktedonobacterales isolated from Tengu-no-mugimeshi.</title>
        <authorList>
            <person name="Wang C.M."/>
            <person name="Zheng Y."/>
            <person name="Sakai Y."/>
            <person name="Toyoda A."/>
            <person name="Minakuchi Y."/>
            <person name="Abe K."/>
            <person name="Yokota A."/>
            <person name="Yabe S."/>
        </authorList>
    </citation>
    <scope>NUCLEOTIDE SEQUENCE [LARGE SCALE GENOMIC DNA]</scope>
    <source>
        <strain evidence="2">S-27</strain>
    </source>
</reference>
<proteinExistence type="predicted"/>
<name>A0A401ZHP7_9CHLR</name>
<evidence type="ECO:0000313" key="2">
    <source>
        <dbReference type="Proteomes" id="UP000287224"/>
    </source>
</evidence>